<evidence type="ECO:0000313" key="2">
    <source>
        <dbReference type="Proteomes" id="UP000607197"/>
    </source>
</evidence>
<protein>
    <submittedName>
        <fullName evidence="1">Uncharacterized protein</fullName>
    </submittedName>
</protein>
<dbReference type="AlphaFoldDB" id="A0A830FB55"/>
<comment type="caution">
    <text evidence="1">The sequence shown here is derived from an EMBL/GenBank/DDBJ whole genome shotgun (WGS) entry which is preliminary data.</text>
</comment>
<accession>A0A830FB55</accession>
<dbReference type="RefSeq" id="WP_188977474.1">
    <property type="nucleotide sequence ID" value="NZ_BMPG01000002.1"/>
</dbReference>
<dbReference type="Proteomes" id="UP000607197">
    <property type="component" value="Unassembled WGS sequence"/>
</dbReference>
<evidence type="ECO:0000313" key="1">
    <source>
        <dbReference type="EMBL" id="GGL57615.1"/>
    </source>
</evidence>
<name>A0A830FB55_9EURY</name>
<reference evidence="1" key="1">
    <citation type="journal article" date="2014" name="Int. J. Syst. Evol. Microbiol.">
        <title>Complete genome sequence of Corynebacterium casei LMG S-19264T (=DSM 44701T), isolated from a smear-ripened cheese.</title>
        <authorList>
            <consortium name="US DOE Joint Genome Institute (JGI-PGF)"/>
            <person name="Walter F."/>
            <person name="Albersmeier A."/>
            <person name="Kalinowski J."/>
            <person name="Ruckert C."/>
        </authorList>
    </citation>
    <scope>NUCLEOTIDE SEQUENCE</scope>
    <source>
        <strain evidence="1">JCM 19596</strain>
    </source>
</reference>
<organism evidence="1 2">
    <name type="scientific">Halocalculus aciditolerans</name>
    <dbReference type="NCBI Taxonomy" id="1383812"/>
    <lineage>
        <taxon>Archaea</taxon>
        <taxon>Methanobacteriati</taxon>
        <taxon>Methanobacteriota</taxon>
        <taxon>Stenosarchaea group</taxon>
        <taxon>Halobacteria</taxon>
        <taxon>Halobacteriales</taxon>
        <taxon>Halobacteriaceae</taxon>
        <taxon>Halocalculus</taxon>
    </lineage>
</organism>
<gene>
    <name evidence="1" type="ORF">GCM10009039_14740</name>
</gene>
<proteinExistence type="predicted"/>
<dbReference type="EMBL" id="BMPG01000002">
    <property type="protein sequence ID" value="GGL57615.1"/>
    <property type="molecule type" value="Genomic_DNA"/>
</dbReference>
<reference evidence="1" key="2">
    <citation type="submission" date="2020-09" db="EMBL/GenBank/DDBJ databases">
        <authorList>
            <person name="Sun Q."/>
            <person name="Ohkuma M."/>
        </authorList>
    </citation>
    <scope>NUCLEOTIDE SEQUENCE</scope>
    <source>
        <strain evidence="1">JCM 19596</strain>
    </source>
</reference>
<keyword evidence="2" id="KW-1185">Reference proteome</keyword>
<sequence length="57" mass="6005">MPFHDTVFVGELDAIAGVPIALIATSASTNNTRARDFIQTPPGGSSQSILYRACVEP</sequence>